<evidence type="ECO:0000313" key="1">
    <source>
        <dbReference type="EMBL" id="KAH6650263.1"/>
    </source>
</evidence>
<gene>
    <name evidence="1" type="ORF">F5144DRAFT_39315</name>
</gene>
<proteinExistence type="predicted"/>
<dbReference type="Proteomes" id="UP000724584">
    <property type="component" value="Unassembled WGS sequence"/>
</dbReference>
<organism evidence="1 2">
    <name type="scientific">Chaetomium tenue</name>
    <dbReference type="NCBI Taxonomy" id="1854479"/>
    <lineage>
        <taxon>Eukaryota</taxon>
        <taxon>Fungi</taxon>
        <taxon>Dikarya</taxon>
        <taxon>Ascomycota</taxon>
        <taxon>Pezizomycotina</taxon>
        <taxon>Sordariomycetes</taxon>
        <taxon>Sordariomycetidae</taxon>
        <taxon>Sordariales</taxon>
        <taxon>Chaetomiaceae</taxon>
        <taxon>Chaetomium</taxon>
    </lineage>
</organism>
<protein>
    <submittedName>
        <fullName evidence="1">Metallo-dependent phosphatase-like protein</fullName>
    </submittedName>
</protein>
<dbReference type="EMBL" id="JAGIZQ010000001">
    <property type="protein sequence ID" value="KAH6650263.1"/>
    <property type="molecule type" value="Genomic_DNA"/>
</dbReference>
<name>A0ACB7PQL8_9PEZI</name>
<sequence>MARPYSSNKSSFSYPPRYYPDHSASLFDDFRALLVRVFHALVRFWRERGRRIAYGTLLSSVYRLRLNLAYNRLVSFSHLLVALWVVVLLWGERWVFHSKVESCHWSNWEHWPEGAQPHRVALVADPQLIDPHSYPGRPWPLNPLTMLVTDNYLRRSYSQLQSQLDPDSVFFLGDLFDGGREWKTAHGDFKDPEWGPHPKGEQKYLKKWHKTYGEFYWLQEYARFGDIFFDPWVKSGRGKGAEQKRRKMVASLPGNHDLGFGDQIKLPVRNRFETYFGEGNRIDVVGNHTFVSVDTVSLSAGSSDQAKRHDLREIYEPVQNFLGDLKKEKQKAVSRELRLLRGEITESQFKHGIEELDKVKSDDKPTADISAPELPTILLTHVPLHRPPGTPCGPLREKYPPAKRPNGQTTPVFPDHRNAISVSAGYQYQNVLNEKDSENLVEKVGNVVHAFSGDDHDYCFVTHSDAQANVPEITVKSLSMAMGVSKPGFLLVSLHNPLDLTTGKPLTASNQPSQPTLQTHLCLLPSQLSTYLRYVTLALVCIAILAVRAVLVPLLGLRPFALDPVASGGMTAAPGARRGRSALLPVFKAKVEDYDEYALPRGFSASHFLNGNGSANAARDRSGSGSVPGSGSGSGMGHGRRKSHGKGSSAAAAGGKWGWAGAGSGSGSGGRARAAPRIEIPSEGEEEDGYGYGGGGGYNGGKWKARAKGGRGGGLQSRSVVGVMLREFWTTVWRVVWMVVGFFGWLAWKG</sequence>
<evidence type="ECO:0000313" key="2">
    <source>
        <dbReference type="Proteomes" id="UP000724584"/>
    </source>
</evidence>
<reference evidence="1 2" key="1">
    <citation type="journal article" date="2021" name="Nat. Commun.">
        <title>Genetic determinants of endophytism in the Arabidopsis root mycobiome.</title>
        <authorList>
            <person name="Mesny F."/>
            <person name="Miyauchi S."/>
            <person name="Thiergart T."/>
            <person name="Pickel B."/>
            <person name="Atanasova L."/>
            <person name="Karlsson M."/>
            <person name="Huettel B."/>
            <person name="Barry K.W."/>
            <person name="Haridas S."/>
            <person name="Chen C."/>
            <person name="Bauer D."/>
            <person name="Andreopoulos W."/>
            <person name="Pangilinan J."/>
            <person name="LaButti K."/>
            <person name="Riley R."/>
            <person name="Lipzen A."/>
            <person name="Clum A."/>
            <person name="Drula E."/>
            <person name="Henrissat B."/>
            <person name="Kohler A."/>
            <person name="Grigoriev I.V."/>
            <person name="Martin F.M."/>
            <person name="Hacquard S."/>
        </authorList>
    </citation>
    <scope>NUCLEOTIDE SEQUENCE [LARGE SCALE GENOMIC DNA]</scope>
    <source>
        <strain evidence="1 2">MPI-SDFR-AT-0079</strain>
    </source>
</reference>
<keyword evidence="2" id="KW-1185">Reference proteome</keyword>
<comment type="caution">
    <text evidence="1">The sequence shown here is derived from an EMBL/GenBank/DDBJ whole genome shotgun (WGS) entry which is preliminary data.</text>
</comment>
<accession>A0ACB7PQL8</accession>